<organism evidence="3 4">
    <name type="scientific">Sinanodonta woodiana</name>
    <name type="common">Chinese pond mussel</name>
    <name type="synonym">Anodonta woodiana</name>
    <dbReference type="NCBI Taxonomy" id="1069815"/>
    <lineage>
        <taxon>Eukaryota</taxon>
        <taxon>Metazoa</taxon>
        <taxon>Spiralia</taxon>
        <taxon>Lophotrochozoa</taxon>
        <taxon>Mollusca</taxon>
        <taxon>Bivalvia</taxon>
        <taxon>Autobranchia</taxon>
        <taxon>Heteroconchia</taxon>
        <taxon>Palaeoheterodonta</taxon>
        <taxon>Unionida</taxon>
        <taxon>Unionoidea</taxon>
        <taxon>Unionidae</taxon>
        <taxon>Unioninae</taxon>
        <taxon>Sinanodonta</taxon>
    </lineage>
</organism>
<feature type="domain" description="GH3 C-terminal" evidence="2">
    <location>
        <begin position="440"/>
        <end position="555"/>
    </location>
</feature>
<dbReference type="AlphaFoldDB" id="A0ABD3X4J8"/>
<reference evidence="3 4" key="1">
    <citation type="submission" date="2024-11" db="EMBL/GenBank/DDBJ databases">
        <title>Chromosome-level genome assembly of the freshwater bivalve Anodonta woodiana.</title>
        <authorList>
            <person name="Chen X."/>
        </authorList>
    </citation>
    <scope>NUCLEOTIDE SEQUENCE [LARGE SCALE GENOMIC DNA]</scope>
    <source>
        <strain evidence="3">MN2024</strain>
        <tissue evidence="3">Gills</tissue>
    </source>
</reference>
<evidence type="ECO:0000259" key="1">
    <source>
        <dbReference type="Pfam" id="PF23571"/>
    </source>
</evidence>
<gene>
    <name evidence="3" type="ORF">ACJMK2_033163</name>
</gene>
<evidence type="ECO:0008006" key="5">
    <source>
        <dbReference type="Google" id="ProtNLM"/>
    </source>
</evidence>
<dbReference type="PANTHER" id="PTHR31901">
    <property type="entry name" value="GH3 DOMAIN-CONTAINING PROTEIN"/>
    <property type="match status" value="1"/>
</dbReference>
<dbReference type="Pfam" id="PF23571">
    <property type="entry name" value="GH3_M"/>
    <property type="match status" value="1"/>
</dbReference>
<dbReference type="Pfam" id="PF23572">
    <property type="entry name" value="GH3_C"/>
    <property type="match status" value="1"/>
</dbReference>
<evidence type="ECO:0000259" key="2">
    <source>
        <dbReference type="Pfam" id="PF23572"/>
    </source>
</evidence>
<feature type="domain" description="GH3 middle" evidence="1">
    <location>
        <begin position="349"/>
        <end position="421"/>
    </location>
</feature>
<dbReference type="InterPro" id="IPR055378">
    <property type="entry name" value="GH3_C"/>
</dbReference>
<evidence type="ECO:0000313" key="4">
    <source>
        <dbReference type="Proteomes" id="UP001634394"/>
    </source>
</evidence>
<dbReference type="InterPro" id="IPR055377">
    <property type="entry name" value="GH3_M"/>
</dbReference>
<comment type="caution">
    <text evidence="3">The sequence shown here is derived from an EMBL/GenBank/DDBJ whole genome shotgun (WGS) entry which is preliminary data.</text>
</comment>
<protein>
    <recommendedName>
        <fullName evidence="5">GH3 domain-containing protein</fullName>
    </recommendedName>
</protein>
<name>A0ABD3X4J8_SINWO</name>
<dbReference type="Proteomes" id="UP001634394">
    <property type="component" value="Unassembled WGS sequence"/>
</dbReference>
<dbReference type="Pfam" id="PF03321">
    <property type="entry name" value="GH3"/>
    <property type="match status" value="1"/>
</dbReference>
<proteinExistence type="predicted"/>
<dbReference type="PANTHER" id="PTHR31901:SF9">
    <property type="entry name" value="GH3 DOMAIN-CONTAINING PROTEIN"/>
    <property type="match status" value="1"/>
</dbReference>
<accession>A0ABD3X4J8</accession>
<dbReference type="InterPro" id="IPR004993">
    <property type="entry name" value="GH3"/>
</dbReference>
<keyword evidence="4" id="KW-1185">Reference proteome</keyword>
<sequence length="571" mass="65713">MLSSVDHYFTVASVSWLGWYMRRKLEAATKDVKKAQEETLMSRIKDNEKTEYGIKYRFSEIKNRHDFVRLHPLTRYSHYEPYIERMMKGEKNVLTADQPIIFAVTSGTSGKSSIIPMLKKQQGAFFTQGISILYDSMRRAFPGTGRLQKDLKFFYTPRFRTAECGIQIGPNSSSPANSKRILNMYSTPKAGYDIMTEPEALYVHLLFGLKDKNIGIIEANFSSLVYSAFRSLDANWDNLVHDIEKGEVCPSLNIDEKVRLELNKEMKPDLKRAIELRKAREDVGQVGLVKRVWPNINCLVAADSGTFELYGERLRELYFKEVPLYSPLYAASEGLLGVNIWPEDRPSRYLLAPQSMVFEFIPIEHCEEEHPKTTFLEDVQVGRVYELVITNASGLYRYRFGDVIKVVGFYNQCPVIEFQYRQGQFLNVRGEKTSENAFYQALFDALKKSGVRLVDYCCAESLMVDTKTTSKDYAPGYHVFIELEKDQENKQIHIPLDESLRTVSYVYSSFRRKGSISPVRVYFVKSGTFQDLRAFLIENTTGSPNQFKVPRVLKRQDAVNFVMDRVVTCQA</sequence>
<evidence type="ECO:0000313" key="3">
    <source>
        <dbReference type="EMBL" id="KAL3880962.1"/>
    </source>
</evidence>
<dbReference type="EMBL" id="JBJQND010000004">
    <property type="protein sequence ID" value="KAL3880962.1"/>
    <property type="molecule type" value="Genomic_DNA"/>
</dbReference>